<dbReference type="Proteomes" id="UP001286313">
    <property type="component" value="Unassembled WGS sequence"/>
</dbReference>
<sequence length="113" mass="12246">MGPRGVSWVHVGCHGSTWGVMGHVGCHGTTWGVMGPRGVSWVHVGCHGSRGVSWDHVGCHGDHVEHINSPAVTSGWLSRYPTDTGRGHPHRKVVGEGGDIDPFMDMLFLNWNM</sequence>
<evidence type="ECO:0000313" key="1">
    <source>
        <dbReference type="EMBL" id="KAK3875948.1"/>
    </source>
</evidence>
<evidence type="ECO:0000313" key="2">
    <source>
        <dbReference type="Proteomes" id="UP001286313"/>
    </source>
</evidence>
<keyword evidence="2" id="KW-1185">Reference proteome</keyword>
<organism evidence="1 2">
    <name type="scientific">Petrolisthes cinctipes</name>
    <name type="common">Flat porcelain crab</name>
    <dbReference type="NCBI Taxonomy" id="88211"/>
    <lineage>
        <taxon>Eukaryota</taxon>
        <taxon>Metazoa</taxon>
        <taxon>Ecdysozoa</taxon>
        <taxon>Arthropoda</taxon>
        <taxon>Crustacea</taxon>
        <taxon>Multicrustacea</taxon>
        <taxon>Malacostraca</taxon>
        <taxon>Eumalacostraca</taxon>
        <taxon>Eucarida</taxon>
        <taxon>Decapoda</taxon>
        <taxon>Pleocyemata</taxon>
        <taxon>Anomura</taxon>
        <taxon>Galatheoidea</taxon>
        <taxon>Porcellanidae</taxon>
        <taxon>Petrolisthes</taxon>
    </lineage>
</organism>
<reference evidence="1" key="1">
    <citation type="submission" date="2023-10" db="EMBL/GenBank/DDBJ databases">
        <title>Genome assemblies of two species of porcelain crab, Petrolisthes cinctipes and Petrolisthes manimaculis (Anomura: Porcellanidae).</title>
        <authorList>
            <person name="Angst P."/>
        </authorList>
    </citation>
    <scope>NUCLEOTIDE SEQUENCE</scope>
    <source>
        <strain evidence="1">PB745_01</strain>
        <tissue evidence="1">Gill</tissue>
    </source>
</reference>
<comment type="caution">
    <text evidence="1">The sequence shown here is derived from an EMBL/GenBank/DDBJ whole genome shotgun (WGS) entry which is preliminary data.</text>
</comment>
<dbReference type="EMBL" id="JAWQEG010001892">
    <property type="protein sequence ID" value="KAK3875948.1"/>
    <property type="molecule type" value="Genomic_DNA"/>
</dbReference>
<dbReference type="AlphaFoldDB" id="A0AAE1KLH9"/>
<protein>
    <submittedName>
        <fullName evidence="1">Uncharacterized protein</fullName>
    </submittedName>
</protein>
<proteinExistence type="predicted"/>
<accession>A0AAE1KLH9</accession>
<gene>
    <name evidence="1" type="ORF">Pcinc_019224</name>
</gene>
<name>A0AAE1KLH9_PETCI</name>